<gene>
    <name evidence="1" type="ORF">KEM10_01185</name>
</gene>
<dbReference type="InterPro" id="IPR005502">
    <property type="entry name" value="Ribosyl_crysJ1"/>
</dbReference>
<dbReference type="Pfam" id="PF03747">
    <property type="entry name" value="ADP_ribosyl_GH"/>
    <property type="match status" value="1"/>
</dbReference>
<protein>
    <submittedName>
        <fullName evidence="1">ADP-ribosylglycohydrolase family protein</fullName>
    </submittedName>
</protein>
<accession>A0ABS5JPQ4</accession>
<dbReference type="RefSeq" id="WP_212212404.1">
    <property type="nucleotide sequence ID" value="NZ_JAGUCO010000001.1"/>
</dbReference>
<dbReference type="InterPro" id="IPR050792">
    <property type="entry name" value="ADP-ribosylglycohydrolase"/>
</dbReference>
<dbReference type="SUPFAM" id="SSF101478">
    <property type="entry name" value="ADP-ribosylglycohydrolase"/>
    <property type="match status" value="1"/>
</dbReference>
<dbReference type="InterPro" id="IPR036705">
    <property type="entry name" value="Ribosyl_crysJ1_sf"/>
</dbReference>
<name>A0ABS5JPQ4_9BACT</name>
<reference evidence="1 2" key="1">
    <citation type="journal article" date="2015" name="Int. J. Syst. Evol. Microbiol.">
        <title>Carboxylicivirga linearis sp. nov., isolated from a sea cucumber culture pond.</title>
        <authorList>
            <person name="Wang F.Q."/>
            <person name="Zhou Y.X."/>
            <person name="Lin X.Z."/>
            <person name="Chen G.J."/>
            <person name="Du Z.J."/>
        </authorList>
    </citation>
    <scope>NUCLEOTIDE SEQUENCE [LARGE SCALE GENOMIC DNA]</scope>
    <source>
        <strain evidence="1 2">FB218</strain>
    </source>
</reference>
<dbReference type="PANTHER" id="PTHR16222">
    <property type="entry name" value="ADP-RIBOSYLGLYCOHYDROLASE"/>
    <property type="match status" value="1"/>
</dbReference>
<evidence type="ECO:0000313" key="2">
    <source>
        <dbReference type="Proteomes" id="UP000708576"/>
    </source>
</evidence>
<dbReference type="Gene3D" id="1.10.4080.10">
    <property type="entry name" value="ADP-ribosylation/Crystallin J1"/>
    <property type="match status" value="1"/>
</dbReference>
<proteinExistence type="predicted"/>
<dbReference type="Proteomes" id="UP000708576">
    <property type="component" value="Unassembled WGS sequence"/>
</dbReference>
<dbReference type="PANTHER" id="PTHR16222:SF12">
    <property type="entry name" value="ADP-RIBOSYLGLYCOHYDROLASE-RELATED"/>
    <property type="match status" value="1"/>
</dbReference>
<sequence length="270" mass="29911">MRGSIIGDIIGSAFIESPQSTTEFQLLKPFSAYTTDTVLTIAIADAIIKKVPFDVSLRQWARKFPKAGYRQKFLDWALTDKPNQQYNSSGDGAARRVAPIGFASQSLDEALELAEKATVITHALEPKVKAAQAMTGAIFISKKGGSKEEIREFLKTKIGYDLPATIDKDEVNELMKKYNSPAPAALLAFIDSSNFEDAIRKAIWLDGPSNTIASITGGLSQAYYKHIPKALLRKTLSRIDPEMESVMENFEDLFCAEVLHSNQDIKFNFH</sequence>
<keyword evidence="2" id="KW-1185">Reference proteome</keyword>
<evidence type="ECO:0000313" key="1">
    <source>
        <dbReference type="EMBL" id="MBS2096869.1"/>
    </source>
</evidence>
<organism evidence="1 2">
    <name type="scientific">Carboxylicivirga linearis</name>
    <dbReference type="NCBI Taxonomy" id="1628157"/>
    <lineage>
        <taxon>Bacteria</taxon>
        <taxon>Pseudomonadati</taxon>
        <taxon>Bacteroidota</taxon>
        <taxon>Bacteroidia</taxon>
        <taxon>Marinilabiliales</taxon>
        <taxon>Marinilabiliaceae</taxon>
        <taxon>Carboxylicivirga</taxon>
    </lineage>
</organism>
<comment type="caution">
    <text evidence="1">The sequence shown here is derived from an EMBL/GenBank/DDBJ whole genome shotgun (WGS) entry which is preliminary data.</text>
</comment>
<dbReference type="EMBL" id="JAGUCO010000001">
    <property type="protein sequence ID" value="MBS2096869.1"/>
    <property type="molecule type" value="Genomic_DNA"/>
</dbReference>